<dbReference type="EMBL" id="CP004144">
    <property type="protein sequence ID" value="AGF96686.1"/>
    <property type="molecule type" value="Genomic_DNA"/>
</dbReference>
<dbReference type="KEGG" id="mmaz:MmTuc01_1305"/>
<organism evidence="1 2">
    <name type="scientific">Methanosarcina mazei Tuc01</name>
    <dbReference type="NCBI Taxonomy" id="1236903"/>
    <lineage>
        <taxon>Archaea</taxon>
        <taxon>Methanobacteriati</taxon>
        <taxon>Methanobacteriota</taxon>
        <taxon>Stenosarchaea group</taxon>
        <taxon>Methanomicrobia</taxon>
        <taxon>Methanosarcinales</taxon>
        <taxon>Methanosarcinaceae</taxon>
        <taxon>Methanosarcina</taxon>
    </lineage>
</organism>
<evidence type="ECO:0000313" key="1">
    <source>
        <dbReference type="EMBL" id="AGF96686.1"/>
    </source>
</evidence>
<protein>
    <submittedName>
        <fullName evidence="1">Uncharacterized protein</fullName>
    </submittedName>
</protein>
<name>M1PWR2_METMZ</name>
<accession>M1PWR2</accession>
<proteinExistence type="predicted"/>
<dbReference type="AlphaFoldDB" id="M1PWR2"/>
<sequence>MDSSFAGFVMIRELTLLINFILFSNHPNIKSLMEKLIYYNR</sequence>
<reference evidence="1 2" key="1">
    <citation type="journal article" date="2013" name="Genome Announc.">
        <title>Complete Genome of a Methanosarcina mazei Strain Isolated from Sediment Samples from an Amazonian Flooded Area.</title>
        <authorList>
            <person name="Assis das Gracas D."/>
            <person name="Thiago Juca Ramos R."/>
            <person name="Vieira Araujo A.C."/>
            <person name="Zahlouth R."/>
            <person name="Ribeiro Carneiro A."/>
            <person name="Souza Lopes T."/>
            <person name="Azevedo Barauna R."/>
            <person name="Azevedo V."/>
            <person name="Cruz Schneider M.P."/>
            <person name="Pellizari V.H."/>
            <person name="Silva A."/>
        </authorList>
    </citation>
    <scope>NUCLEOTIDE SEQUENCE [LARGE SCALE GENOMIC DNA]</scope>
    <source>
        <strain evidence="1 2">Tuc01</strain>
    </source>
</reference>
<evidence type="ECO:0000313" key="2">
    <source>
        <dbReference type="Proteomes" id="UP000011718"/>
    </source>
</evidence>
<dbReference type="HOGENOM" id="CLU_3263802_0_0_2"/>
<dbReference type="Proteomes" id="UP000011718">
    <property type="component" value="Chromosome"/>
</dbReference>
<dbReference type="BioCyc" id="MMAZ1236903:G139K-1244-MONOMER"/>
<gene>
    <name evidence="1" type="ORF">MmTuc01_1305</name>
</gene>